<sequence length="118" mass="13143">MSVNQQSLQWVALSQENTLVLQLSGELSRNTLLPLWSQHETILASHAVANKHIHWDLSQITRIDSAGFAFLCELLQHSQSVQTVGTNVRLIGAPSQLFTLSDLFGLSTWIKPFLFASN</sequence>
<dbReference type="RefSeq" id="WP_100289453.1">
    <property type="nucleotide sequence ID" value="NZ_PHHA01000026.1"/>
</dbReference>
<feature type="domain" description="STAS" evidence="1">
    <location>
        <begin position="8"/>
        <end position="118"/>
    </location>
</feature>
<keyword evidence="3" id="KW-1185">Reference proteome</keyword>
<dbReference type="Pfam" id="PF13466">
    <property type="entry name" value="STAS_2"/>
    <property type="match status" value="1"/>
</dbReference>
<name>A0A2M8S0H0_9PAST</name>
<evidence type="ECO:0000313" key="3">
    <source>
        <dbReference type="Proteomes" id="UP000229329"/>
    </source>
</evidence>
<evidence type="ECO:0000259" key="1">
    <source>
        <dbReference type="PROSITE" id="PS50801"/>
    </source>
</evidence>
<organism evidence="2 3">
    <name type="scientific">Conservatibacter flavescens</name>
    <dbReference type="NCBI Taxonomy" id="28161"/>
    <lineage>
        <taxon>Bacteria</taxon>
        <taxon>Pseudomonadati</taxon>
        <taxon>Pseudomonadota</taxon>
        <taxon>Gammaproteobacteria</taxon>
        <taxon>Pasteurellales</taxon>
        <taxon>Pasteurellaceae</taxon>
        <taxon>Conservatibacter</taxon>
    </lineage>
</organism>
<dbReference type="Gene3D" id="3.30.750.24">
    <property type="entry name" value="STAS domain"/>
    <property type="match status" value="1"/>
</dbReference>
<dbReference type="InterPro" id="IPR036513">
    <property type="entry name" value="STAS_dom_sf"/>
</dbReference>
<gene>
    <name evidence="2" type="ORF">CVP05_10140</name>
</gene>
<proteinExistence type="predicted"/>
<dbReference type="InterPro" id="IPR052746">
    <property type="entry name" value="MlaB_ABC_Transporter"/>
</dbReference>
<dbReference type="EMBL" id="PHHA01000026">
    <property type="protein sequence ID" value="PJG84625.1"/>
    <property type="molecule type" value="Genomic_DNA"/>
</dbReference>
<dbReference type="OrthoDB" id="5687860at2"/>
<dbReference type="PANTHER" id="PTHR35849:SF1">
    <property type="entry name" value="INTERMEMBRANE PHOSPHOLIPID TRANSPORT SYSTEM BINDING PROTEIN MLAB"/>
    <property type="match status" value="1"/>
</dbReference>
<dbReference type="SUPFAM" id="SSF52091">
    <property type="entry name" value="SpoIIaa-like"/>
    <property type="match status" value="1"/>
</dbReference>
<dbReference type="CDD" id="cd07043">
    <property type="entry name" value="STAS_anti-anti-sigma_factors"/>
    <property type="match status" value="1"/>
</dbReference>
<comment type="caution">
    <text evidence="2">The sequence shown here is derived from an EMBL/GenBank/DDBJ whole genome shotgun (WGS) entry which is preliminary data.</text>
</comment>
<dbReference type="PANTHER" id="PTHR35849">
    <property type="entry name" value="BLR2341 PROTEIN"/>
    <property type="match status" value="1"/>
</dbReference>
<dbReference type="Proteomes" id="UP000229329">
    <property type="component" value="Unassembled WGS sequence"/>
</dbReference>
<reference evidence="2 3" key="1">
    <citation type="submission" date="2017-11" db="EMBL/GenBank/DDBJ databases">
        <title>Reclassification of Bisgaard taxon 7 as Conservatibacter flavescens gen. nov., sp. nov.</title>
        <authorList>
            <person name="Christensen H."/>
        </authorList>
    </citation>
    <scope>NUCLEOTIDE SEQUENCE [LARGE SCALE GENOMIC DNA]</scope>
    <source>
        <strain evidence="2 3">7_4</strain>
    </source>
</reference>
<dbReference type="AlphaFoldDB" id="A0A2M8S0H0"/>
<dbReference type="PROSITE" id="PS50801">
    <property type="entry name" value="STAS"/>
    <property type="match status" value="1"/>
</dbReference>
<dbReference type="InterPro" id="IPR002645">
    <property type="entry name" value="STAS_dom"/>
</dbReference>
<accession>A0A2M8S0H0</accession>
<protein>
    <submittedName>
        <fullName evidence="2">NTP-binding protein</fullName>
    </submittedName>
</protein>
<dbReference type="InterPro" id="IPR058548">
    <property type="entry name" value="MlaB-like_STAS"/>
</dbReference>
<evidence type="ECO:0000313" key="2">
    <source>
        <dbReference type="EMBL" id="PJG84625.1"/>
    </source>
</evidence>